<dbReference type="Proteomes" id="UP001497680">
    <property type="component" value="Unassembled WGS sequence"/>
</dbReference>
<sequence length="203" mass="23037">MSSKFQVIFSVIIGFIMFRFLPFSRGATPSNDAKYDPSYEDCTDWNTLEPETHRVVFGTYSTTVYGYPSSGGVLVLPFCNGVDLLFLQLSRFEPAERSDDPVEEDRHCARMRALGAWRFTSVYEYNTMDFFHPGALDDKVLVIAAWPRNGTGVWVFETPQGQASEKGLARVWNAMDMDERCEVVKSLGGTFYEDPVQCFNLDL</sequence>
<comment type="caution">
    <text evidence="1">The sequence shown here is derived from an EMBL/GenBank/DDBJ whole genome shotgun (WGS) entry which is preliminary data.</text>
</comment>
<proteinExistence type="predicted"/>
<keyword evidence="2" id="KW-1185">Reference proteome</keyword>
<gene>
    <name evidence="1" type="ORF">F4821DRAFT_225639</name>
</gene>
<name>A0ACC0DGF8_9PEZI</name>
<accession>A0ACC0DGF8</accession>
<organism evidence="1 2">
    <name type="scientific">Hypoxylon rubiginosum</name>
    <dbReference type="NCBI Taxonomy" id="110542"/>
    <lineage>
        <taxon>Eukaryota</taxon>
        <taxon>Fungi</taxon>
        <taxon>Dikarya</taxon>
        <taxon>Ascomycota</taxon>
        <taxon>Pezizomycotina</taxon>
        <taxon>Sordariomycetes</taxon>
        <taxon>Xylariomycetidae</taxon>
        <taxon>Xylariales</taxon>
        <taxon>Hypoxylaceae</taxon>
        <taxon>Hypoxylon</taxon>
    </lineage>
</organism>
<evidence type="ECO:0000313" key="1">
    <source>
        <dbReference type="EMBL" id="KAI6091815.1"/>
    </source>
</evidence>
<reference evidence="1 2" key="1">
    <citation type="journal article" date="2022" name="New Phytol.">
        <title>Ecological generalism drives hyperdiversity of secondary metabolite gene clusters in xylarialean endophytes.</title>
        <authorList>
            <person name="Franco M.E.E."/>
            <person name="Wisecaver J.H."/>
            <person name="Arnold A.E."/>
            <person name="Ju Y.M."/>
            <person name="Slot J.C."/>
            <person name="Ahrendt S."/>
            <person name="Moore L.P."/>
            <person name="Eastman K.E."/>
            <person name="Scott K."/>
            <person name="Konkel Z."/>
            <person name="Mondo S.J."/>
            <person name="Kuo A."/>
            <person name="Hayes R.D."/>
            <person name="Haridas S."/>
            <person name="Andreopoulos B."/>
            <person name="Riley R."/>
            <person name="LaButti K."/>
            <person name="Pangilinan J."/>
            <person name="Lipzen A."/>
            <person name="Amirebrahimi M."/>
            <person name="Yan J."/>
            <person name="Adam C."/>
            <person name="Keymanesh K."/>
            <person name="Ng V."/>
            <person name="Louie K."/>
            <person name="Northen T."/>
            <person name="Drula E."/>
            <person name="Henrissat B."/>
            <person name="Hsieh H.M."/>
            <person name="Youens-Clark K."/>
            <person name="Lutzoni F."/>
            <person name="Miadlikowska J."/>
            <person name="Eastwood D.C."/>
            <person name="Hamelin R.C."/>
            <person name="Grigoriev I.V."/>
            <person name="U'Ren J.M."/>
        </authorList>
    </citation>
    <scope>NUCLEOTIDE SEQUENCE [LARGE SCALE GENOMIC DNA]</scope>
    <source>
        <strain evidence="1 2">ER1909</strain>
    </source>
</reference>
<protein>
    <submittedName>
        <fullName evidence="1">Uncharacterized protein</fullName>
    </submittedName>
</protein>
<dbReference type="EMBL" id="MU394285">
    <property type="protein sequence ID" value="KAI6091815.1"/>
    <property type="molecule type" value="Genomic_DNA"/>
</dbReference>
<evidence type="ECO:0000313" key="2">
    <source>
        <dbReference type="Proteomes" id="UP001497680"/>
    </source>
</evidence>